<dbReference type="GeneID" id="70219663"/>
<dbReference type="Proteomes" id="UP000720189">
    <property type="component" value="Unassembled WGS sequence"/>
</dbReference>
<organism evidence="2 3">
    <name type="scientific">Fusarium redolens</name>
    <dbReference type="NCBI Taxonomy" id="48865"/>
    <lineage>
        <taxon>Eukaryota</taxon>
        <taxon>Fungi</taxon>
        <taxon>Dikarya</taxon>
        <taxon>Ascomycota</taxon>
        <taxon>Pezizomycotina</taxon>
        <taxon>Sordariomycetes</taxon>
        <taxon>Hypocreomycetidae</taxon>
        <taxon>Hypocreales</taxon>
        <taxon>Nectriaceae</taxon>
        <taxon>Fusarium</taxon>
        <taxon>Fusarium redolens species complex</taxon>
    </lineage>
</organism>
<accession>A0A9P9KKU5</accession>
<dbReference type="InterPro" id="IPR056009">
    <property type="entry name" value="DUF7587"/>
</dbReference>
<comment type="caution">
    <text evidence="2">The sequence shown here is derived from an EMBL/GenBank/DDBJ whole genome shotgun (WGS) entry which is preliminary data.</text>
</comment>
<sequence>MSNHKSKATAEVEDVASKIDSLSITGRKGESQRRKSLNEALRSFNEAAVAFSEQGANIAKLLRADDVFNKEYVESIYLAQTRAIELGRVARLLNDSAIHAVVRQVISLGDKTLFGVAELLQHFKKPIRNIAQRVIGESKSEDILWKIAEECYHQAASPTGELNTEDYLASSKWIEKKDRKQDWIKFWIRPLCKCPGGPTLFQSDEDFVFDDSVEKPPKHMPRYLFRAYDKNSTGLNTDAMVASVLHQRGEANRHKIDIFSMDSQEASEMLHHHLHKGLYNTRKTNNLVSWSSSLMFVIQYANWRFCNPWFGQPDDIHICAVATSKFPRRQFARDKWLLNSFKNGDFSDEESDFRNLRLNLTQYDNGEYLSQGKLLIEGRSCTLV</sequence>
<gene>
    <name evidence="2" type="ORF">BKA55DRAFT_535465</name>
</gene>
<feature type="domain" description="DUF7587" evidence="1">
    <location>
        <begin position="220"/>
        <end position="342"/>
    </location>
</feature>
<dbReference type="OrthoDB" id="4152607at2759"/>
<dbReference type="RefSeq" id="XP_046054278.1">
    <property type="nucleotide sequence ID" value="XM_046189709.1"/>
</dbReference>
<evidence type="ECO:0000259" key="1">
    <source>
        <dbReference type="Pfam" id="PF24494"/>
    </source>
</evidence>
<evidence type="ECO:0000313" key="2">
    <source>
        <dbReference type="EMBL" id="KAH7265543.1"/>
    </source>
</evidence>
<keyword evidence="3" id="KW-1185">Reference proteome</keyword>
<protein>
    <recommendedName>
        <fullName evidence="1">DUF7587 domain-containing protein</fullName>
    </recommendedName>
</protein>
<dbReference type="Pfam" id="PF24494">
    <property type="entry name" value="DUF7587"/>
    <property type="match status" value="1"/>
</dbReference>
<proteinExistence type="predicted"/>
<evidence type="ECO:0000313" key="3">
    <source>
        <dbReference type="Proteomes" id="UP000720189"/>
    </source>
</evidence>
<name>A0A9P9KKU5_FUSRE</name>
<dbReference type="AlphaFoldDB" id="A0A9P9KKU5"/>
<dbReference type="EMBL" id="JAGMUX010000003">
    <property type="protein sequence ID" value="KAH7265543.1"/>
    <property type="molecule type" value="Genomic_DNA"/>
</dbReference>
<reference evidence="2" key="1">
    <citation type="journal article" date="2021" name="Nat. Commun.">
        <title>Genetic determinants of endophytism in the Arabidopsis root mycobiome.</title>
        <authorList>
            <person name="Mesny F."/>
            <person name="Miyauchi S."/>
            <person name="Thiergart T."/>
            <person name="Pickel B."/>
            <person name="Atanasova L."/>
            <person name="Karlsson M."/>
            <person name="Huettel B."/>
            <person name="Barry K.W."/>
            <person name="Haridas S."/>
            <person name="Chen C."/>
            <person name="Bauer D."/>
            <person name="Andreopoulos W."/>
            <person name="Pangilinan J."/>
            <person name="LaButti K."/>
            <person name="Riley R."/>
            <person name="Lipzen A."/>
            <person name="Clum A."/>
            <person name="Drula E."/>
            <person name="Henrissat B."/>
            <person name="Kohler A."/>
            <person name="Grigoriev I.V."/>
            <person name="Martin F.M."/>
            <person name="Hacquard S."/>
        </authorList>
    </citation>
    <scope>NUCLEOTIDE SEQUENCE</scope>
    <source>
        <strain evidence="2">MPI-CAGE-AT-0023</strain>
    </source>
</reference>